<dbReference type="RefSeq" id="XP_009062012.1">
    <property type="nucleotide sequence ID" value="XM_009063764.1"/>
</dbReference>
<dbReference type="PANTHER" id="PTHR24026">
    <property type="entry name" value="FAT ATYPICAL CADHERIN-RELATED"/>
    <property type="match status" value="1"/>
</dbReference>
<feature type="domain" description="Cadherin" evidence="10">
    <location>
        <begin position="52"/>
        <end position="148"/>
    </location>
</feature>
<feature type="domain" description="Cadherin" evidence="10">
    <location>
        <begin position="277"/>
        <end position="394"/>
    </location>
</feature>
<dbReference type="GO" id="GO:0005509">
    <property type="term" value="F:calcium ion binding"/>
    <property type="evidence" value="ECO:0007669"/>
    <property type="project" value="UniProtKB-UniRule"/>
</dbReference>
<gene>
    <name evidence="11" type="ORF">LOTGIDRAFT_229248</name>
</gene>
<feature type="domain" description="Cadherin" evidence="10">
    <location>
        <begin position="993"/>
        <end position="1103"/>
    </location>
</feature>
<evidence type="ECO:0000256" key="5">
    <source>
        <dbReference type="ARBA" id="ARBA00022989"/>
    </source>
</evidence>
<evidence type="ECO:0000256" key="7">
    <source>
        <dbReference type="PROSITE-ProRule" id="PRU00043"/>
    </source>
</evidence>
<dbReference type="Gene3D" id="2.60.40.60">
    <property type="entry name" value="Cadherins"/>
    <property type="match status" value="14"/>
</dbReference>
<dbReference type="InterPro" id="IPR020894">
    <property type="entry name" value="Cadherin_CS"/>
</dbReference>
<dbReference type="GeneID" id="20247943"/>
<keyword evidence="3" id="KW-0677">Repeat</keyword>
<evidence type="ECO:0000256" key="4">
    <source>
        <dbReference type="ARBA" id="ARBA00022837"/>
    </source>
</evidence>
<name>V3Z873_LOTGI</name>
<accession>V3Z873</accession>
<feature type="chain" id="PRO_5004717652" description="Cadherin domain-containing protein" evidence="9">
    <location>
        <begin position="24"/>
        <end position="1844"/>
    </location>
</feature>
<dbReference type="PROSITE" id="PS00232">
    <property type="entry name" value="CADHERIN_1"/>
    <property type="match status" value="7"/>
</dbReference>
<keyword evidence="9" id="KW-0732">Signal</keyword>
<dbReference type="PRINTS" id="PR00205">
    <property type="entry name" value="CADHERIN"/>
</dbReference>
<keyword evidence="6 8" id="KW-0472">Membrane</keyword>
<feature type="domain" description="Cadherin" evidence="10">
    <location>
        <begin position="647"/>
        <end position="757"/>
    </location>
</feature>
<evidence type="ECO:0000256" key="1">
    <source>
        <dbReference type="ARBA" id="ARBA00004370"/>
    </source>
</evidence>
<reference evidence="11 12" key="1">
    <citation type="journal article" date="2013" name="Nature">
        <title>Insights into bilaterian evolution from three spiralian genomes.</title>
        <authorList>
            <person name="Simakov O."/>
            <person name="Marletaz F."/>
            <person name="Cho S.J."/>
            <person name="Edsinger-Gonzales E."/>
            <person name="Havlak P."/>
            <person name="Hellsten U."/>
            <person name="Kuo D.H."/>
            <person name="Larsson T."/>
            <person name="Lv J."/>
            <person name="Arendt D."/>
            <person name="Savage R."/>
            <person name="Osoegawa K."/>
            <person name="de Jong P."/>
            <person name="Grimwood J."/>
            <person name="Chapman J.A."/>
            <person name="Shapiro H."/>
            <person name="Aerts A."/>
            <person name="Otillar R.P."/>
            <person name="Terry A.Y."/>
            <person name="Boore J.L."/>
            <person name="Grigoriev I.V."/>
            <person name="Lindberg D.R."/>
            <person name="Seaver E.C."/>
            <person name="Weisblat D.A."/>
            <person name="Putnam N.H."/>
            <person name="Rokhsar D.S."/>
        </authorList>
    </citation>
    <scope>NUCLEOTIDE SEQUENCE [LARGE SCALE GENOMIC DNA]</scope>
</reference>
<feature type="domain" description="Cadherin" evidence="10">
    <location>
        <begin position="758"/>
        <end position="863"/>
    </location>
</feature>
<dbReference type="Proteomes" id="UP000030746">
    <property type="component" value="Unassembled WGS sequence"/>
</dbReference>
<dbReference type="KEGG" id="lgi:LOTGIDRAFT_229248"/>
<dbReference type="CDD" id="cd11304">
    <property type="entry name" value="Cadherin_repeat"/>
    <property type="match status" value="14"/>
</dbReference>
<feature type="domain" description="Cadherin" evidence="10">
    <location>
        <begin position="517"/>
        <end position="646"/>
    </location>
</feature>
<dbReference type="EMBL" id="KB202953">
    <property type="protein sequence ID" value="ESO87058.1"/>
    <property type="molecule type" value="Genomic_DNA"/>
</dbReference>
<proteinExistence type="predicted"/>
<protein>
    <recommendedName>
        <fullName evidence="10">Cadherin domain-containing protein</fullName>
    </recommendedName>
</protein>
<feature type="domain" description="Cadherin" evidence="10">
    <location>
        <begin position="395"/>
        <end position="516"/>
    </location>
</feature>
<feature type="domain" description="Cadherin" evidence="10">
    <location>
        <begin position="150"/>
        <end position="276"/>
    </location>
</feature>
<feature type="domain" description="Cadherin" evidence="10">
    <location>
        <begin position="1217"/>
        <end position="1332"/>
    </location>
</feature>
<evidence type="ECO:0000259" key="10">
    <source>
        <dbReference type="PROSITE" id="PS50268"/>
    </source>
</evidence>
<comment type="subcellular location">
    <subcellularLocation>
        <location evidence="1">Membrane</location>
    </subcellularLocation>
</comment>
<feature type="transmembrane region" description="Helical" evidence="8">
    <location>
        <begin position="1801"/>
        <end position="1826"/>
    </location>
</feature>
<evidence type="ECO:0000313" key="12">
    <source>
        <dbReference type="Proteomes" id="UP000030746"/>
    </source>
</evidence>
<feature type="domain" description="Cadherin" evidence="10">
    <location>
        <begin position="1343"/>
        <end position="1438"/>
    </location>
</feature>
<dbReference type="InterPro" id="IPR002126">
    <property type="entry name" value="Cadherin-like_dom"/>
</dbReference>
<keyword evidence="4 7" id="KW-0106">Calcium</keyword>
<dbReference type="PANTHER" id="PTHR24026:SF133">
    <property type="entry name" value="CADHERIN-RELATED FAMILY MEMBER 2"/>
    <property type="match status" value="1"/>
</dbReference>
<evidence type="ECO:0000256" key="8">
    <source>
        <dbReference type="SAM" id="Phobius"/>
    </source>
</evidence>
<dbReference type="InterPro" id="IPR015919">
    <property type="entry name" value="Cadherin-like_sf"/>
</dbReference>
<dbReference type="PROSITE" id="PS50268">
    <property type="entry name" value="CADHERIN_2"/>
    <property type="match status" value="14"/>
</dbReference>
<sequence length="1844" mass="205402">MLSFKGILVSIFLILELCSQSEANTRPRFKTQNASGAFVDGNLYNRLTVEGILESMELNADIGQLKCEDAEDDDAKLVYTGNGQTVTVESDGFVVLNRKLDKENSPVAVTDFSSPLRQTFRCTDSGGLFAEYTLTITITDTNDNAPVFSGAAAFSDRIREDSPIGTQLSLAINVTDRDQGANAEVDVTCYIGDPVEALSVKACEYFGVRTVQNGQGRYESKIYLKKKVDYEQDRSYLMTLLAKDRGVRVNGNLTQNNSTANIIIEVLDAQDSPPEFINIPVTVYVQENTPINTPLTTLISAQDQDDGSPRPVKIKLLSDPLGLFSIGETAQRSGQVFYSAPVLVKSQIDREVLNNIYTFTVEAVEMEGNVETNAKVNTTVTVNIQDVNDNKPVFTPSQFNVNLTEVEADSSAQNSQVPGLNIQVTDADEASNAEYDVRISSQTFPNTFRVFPEGRLIGSTTLNLVIENSRYLDYDQPNNRIHIIKIEATEVSGGKETSTATVTINLLDLNDNFPVFDNKMYNVSVREDKPVGSFLIKITATDGDQGSNGNISYSLRGTDLDIPHTTHISHHTGLYSRPHTTHISHHTGFRIDSTTGDVYLEKALDFEEQTEYPIIFVASDNGKPSRESTTQLSISVTDVNDVPPRFLQKSYSTYVFERSTSLQPPVIVQATDPENPAGRITYRIVDGNIGNAFRVDPNEGNITLTRLIDYDETVNRSGIVRLVVQASDIGVNGQSGLSTNITVTVNVQDENNHIPRFNPLSYNETISEIESIGRSIVQVIATDSDLGSNGEIRYSIDRGGLDNFEINPISGVITVSSRANFDYDAAKGYSVVIYATDRGSPPQTGTATVFITLTDANNKPPVIKEENYNRNVPDNAPIGTLVIKINATDTDSTSLIRYSLPTSLVRAKDKGGNDIYSYSPFDYRYAFIVDEVTGEVTTNLELSRDSAAEITFTIRANDTRSESGVQTANTEVTVTVLGTDISDIEFNPPWTKALPQYNFNILESREPGTIMTLTARDPACGNCILRNYVKIDEFNNNQMKTNYFTVNRTTGEVRLNDSTELDYEIVNERMFRIVVEGRSNNTRVATATVVVEVNDDNDNIPEFLPFGVFTVGETEAYPKTVGTLKATDKDSGSFGLIEYSLAGQRASDFFIFKDSGLIIVAQNTTLDFETKSEYNLQAIATDNPQYRFTTSEIRKQTSVPLKIQILDQNDNEPVFPEIMVKEFYTVESYPVGSEVGQVNAEDRDGGTNGVVNYFLTASNTAASPQYNAASLFRVNHITGIITTRGSLRGESVRSPFQLSIIARDLGNPQLSSMVNVLIHVSSGQLNDGSPFFSSPLVDQIVPVSENAAPDTDVIKVIARARTNGASIEYSFLTNSNPDYQKFDIDPFTGKITVTGDIDHELTPTLTLIVRATDNVTRNESYRLVNIKVTDENDNEPSFKPDQRYKACLNKQLPVPVEIELQEQLANETFVYRVVACDPDAYPSNRMEYFPEMSDNNTQCKTEMEKNDFIVARNGSIYTNKVLDREIQEVYLVCVRVQEVNTSSGRKKREVFNYDIMPNTTKVAYVEVKLTDLNDNRPIFPFRQLQHVLLSVPVSESVRQVTAIDKDAAPFNRVRYSIIDIRYFDKDENFALPGSFLINPDTGMISVGFPSYTDFSGRYFKINILAEDFYDSRLNDTAVIYVYIFDKTKSLKFVLDETPDTGINKASSIIDELNKYSSTSGNEFKLQQISYHTVSNGNTDVTKTDVCFVMVRDQSILTVQQGEEQVQSLVDYQSVLKKYNVMDTGSCYLASRSEDRINWRDLWWVLVAVAIFIFICCIILIIAIIILHRNYKRYMNTRKTYMVPQ</sequence>
<dbReference type="GO" id="GO:0005886">
    <property type="term" value="C:plasma membrane"/>
    <property type="evidence" value="ECO:0007669"/>
    <property type="project" value="InterPro"/>
</dbReference>
<feature type="domain" description="Cadherin" evidence="10">
    <location>
        <begin position="1452"/>
        <end position="1579"/>
    </location>
</feature>
<dbReference type="SUPFAM" id="SSF49313">
    <property type="entry name" value="Cadherin-like"/>
    <property type="match status" value="13"/>
</dbReference>
<evidence type="ECO:0000256" key="2">
    <source>
        <dbReference type="ARBA" id="ARBA00022692"/>
    </source>
</evidence>
<evidence type="ECO:0000313" key="11">
    <source>
        <dbReference type="EMBL" id="ESO87058.1"/>
    </source>
</evidence>
<dbReference type="FunFam" id="2.60.40.60:FF:000020">
    <property type="entry name" value="Dachsous cadherin-related 1b"/>
    <property type="match status" value="1"/>
</dbReference>
<dbReference type="HOGENOM" id="CLU_001354_0_0_1"/>
<evidence type="ECO:0000256" key="6">
    <source>
        <dbReference type="ARBA" id="ARBA00023136"/>
    </source>
</evidence>
<dbReference type="Pfam" id="PF00028">
    <property type="entry name" value="Cadherin"/>
    <property type="match status" value="7"/>
</dbReference>
<keyword evidence="2 8" id="KW-0812">Transmembrane</keyword>
<feature type="domain" description="Cadherin" evidence="10">
    <location>
        <begin position="864"/>
        <end position="991"/>
    </location>
</feature>
<evidence type="ECO:0000256" key="3">
    <source>
        <dbReference type="ARBA" id="ARBA00022737"/>
    </source>
</evidence>
<keyword evidence="12" id="KW-1185">Reference proteome</keyword>
<feature type="signal peptide" evidence="9">
    <location>
        <begin position="1"/>
        <end position="23"/>
    </location>
</feature>
<feature type="domain" description="Cadherin" evidence="10">
    <location>
        <begin position="1109"/>
        <end position="1215"/>
    </location>
</feature>
<dbReference type="OMA" id="YNRQDPS"/>
<feature type="domain" description="Cadherin" evidence="10">
    <location>
        <begin position="1597"/>
        <end position="1700"/>
    </location>
</feature>
<dbReference type="STRING" id="225164.V3Z873"/>
<dbReference type="GO" id="GO:0007156">
    <property type="term" value="P:homophilic cell adhesion via plasma membrane adhesion molecules"/>
    <property type="evidence" value="ECO:0007669"/>
    <property type="project" value="InterPro"/>
</dbReference>
<dbReference type="SMART" id="SM00112">
    <property type="entry name" value="CA"/>
    <property type="match status" value="14"/>
</dbReference>
<evidence type="ECO:0000256" key="9">
    <source>
        <dbReference type="SAM" id="SignalP"/>
    </source>
</evidence>
<dbReference type="CTD" id="20247943"/>
<dbReference type="OrthoDB" id="6491773at2759"/>
<organism evidence="11 12">
    <name type="scientific">Lottia gigantea</name>
    <name type="common">Giant owl limpet</name>
    <dbReference type="NCBI Taxonomy" id="225164"/>
    <lineage>
        <taxon>Eukaryota</taxon>
        <taxon>Metazoa</taxon>
        <taxon>Spiralia</taxon>
        <taxon>Lophotrochozoa</taxon>
        <taxon>Mollusca</taxon>
        <taxon>Gastropoda</taxon>
        <taxon>Patellogastropoda</taxon>
        <taxon>Lottioidea</taxon>
        <taxon>Lottiidae</taxon>
        <taxon>Lottia</taxon>
    </lineage>
</organism>
<keyword evidence="5 8" id="KW-1133">Transmembrane helix</keyword>